<dbReference type="PANTHER" id="PTHR22960:SF0">
    <property type="entry name" value="MOLYBDENUM COFACTOR BIOSYNTHESIS PROTEIN 1"/>
    <property type="match status" value="1"/>
</dbReference>
<reference evidence="14" key="1">
    <citation type="submission" date="2016-10" db="EMBL/GenBank/DDBJ databases">
        <title>Sequence of Gallionella enrichment culture.</title>
        <authorList>
            <person name="Poehlein A."/>
            <person name="Muehling M."/>
            <person name="Daniel R."/>
        </authorList>
    </citation>
    <scope>NUCLEOTIDE SEQUENCE</scope>
</reference>
<evidence type="ECO:0000256" key="1">
    <source>
        <dbReference type="ARBA" id="ARBA00001966"/>
    </source>
</evidence>
<evidence type="ECO:0000256" key="7">
    <source>
        <dbReference type="ARBA" id="ARBA00023004"/>
    </source>
</evidence>
<dbReference type="NCBIfam" id="TIGR02666">
    <property type="entry name" value="moaA"/>
    <property type="match status" value="1"/>
</dbReference>
<dbReference type="EC" id="4.1.99.22" evidence="2"/>
<dbReference type="GO" id="GO:0061798">
    <property type="term" value="F:GTP 3',8'-cyclase activity"/>
    <property type="evidence" value="ECO:0007669"/>
    <property type="project" value="UniProtKB-EC"/>
</dbReference>
<feature type="domain" description="Radical SAM core" evidence="13">
    <location>
        <begin position="15"/>
        <end position="230"/>
    </location>
</feature>
<name>A0A1J5SLN2_9ZZZZ</name>
<dbReference type="SFLD" id="SFLDG01386">
    <property type="entry name" value="main_SPASM_domain-containing"/>
    <property type="match status" value="1"/>
</dbReference>
<evidence type="ECO:0000256" key="9">
    <source>
        <dbReference type="ARBA" id="ARBA00023134"/>
    </source>
</evidence>
<dbReference type="GO" id="GO:0006777">
    <property type="term" value="P:Mo-molybdopterin cofactor biosynthetic process"/>
    <property type="evidence" value="ECO:0007669"/>
    <property type="project" value="UniProtKB-KW"/>
</dbReference>
<dbReference type="InterPro" id="IPR006638">
    <property type="entry name" value="Elp3/MiaA/NifB-like_rSAM"/>
</dbReference>
<evidence type="ECO:0000256" key="2">
    <source>
        <dbReference type="ARBA" id="ARBA00012167"/>
    </source>
</evidence>
<dbReference type="InterPro" id="IPR010505">
    <property type="entry name" value="MoaA_twitch"/>
</dbReference>
<evidence type="ECO:0000256" key="5">
    <source>
        <dbReference type="ARBA" id="ARBA00022723"/>
    </source>
</evidence>
<dbReference type="SMART" id="SM00729">
    <property type="entry name" value="Elp3"/>
    <property type="match status" value="1"/>
</dbReference>
<dbReference type="GO" id="GO:0051539">
    <property type="term" value="F:4 iron, 4 sulfur cluster binding"/>
    <property type="evidence" value="ECO:0007669"/>
    <property type="project" value="UniProtKB-KW"/>
</dbReference>
<comment type="caution">
    <text evidence="14">The sequence shown here is derived from an EMBL/GenBank/DDBJ whole genome shotgun (WGS) entry which is preliminary data.</text>
</comment>
<keyword evidence="9" id="KW-0342">GTP-binding</keyword>
<accession>A0A1J5SLN2</accession>
<evidence type="ECO:0000256" key="3">
    <source>
        <dbReference type="ARBA" id="ARBA00022485"/>
    </source>
</evidence>
<sequence length="334" mass="37322">MSRLINLPKRELIDPYGRVIKYLRLSVTDRCDLRCNYCMPKGFNGFDVPKEWLTFEEIERIARAFAILGVSHIRITGGEPLLRKDIASLVSRIAVLPGISDISLSTNATQLARHAESLKSAGLKRLNVSLDSLDSERFFNVTGSDSLNEVLLGLSAAKQVGLTPVKINTVVMRDTHDKEIQSLVEYCIAQGFILRFIEVMPMGNTGQSMGWVDLRRIHDMIRTQYGLVEADFENNKGPARYLTSSDKKVSIGFITPMSQHFCESCNRVRLSVTGTLYLCLGQENKVELGTLLRAGATDVELQHAIIQAITMKPERHDFLESPHKIVRIMAKTGG</sequence>
<dbReference type="InterPro" id="IPR007197">
    <property type="entry name" value="rSAM"/>
</dbReference>
<dbReference type="InterPro" id="IPR000385">
    <property type="entry name" value="MoaA_NifB_PqqE_Fe-S-bd_CS"/>
</dbReference>
<gene>
    <name evidence="14" type="primary">moaA_5</name>
    <name evidence="14" type="ORF">GALL_130260</name>
</gene>
<evidence type="ECO:0000256" key="12">
    <source>
        <dbReference type="ARBA" id="ARBA00048697"/>
    </source>
</evidence>
<keyword evidence="11 14" id="KW-0456">Lyase</keyword>
<evidence type="ECO:0000313" key="14">
    <source>
        <dbReference type="EMBL" id="OIR04936.1"/>
    </source>
</evidence>
<evidence type="ECO:0000259" key="13">
    <source>
        <dbReference type="PROSITE" id="PS51918"/>
    </source>
</evidence>
<dbReference type="InterPro" id="IPR040064">
    <property type="entry name" value="MoaA-like"/>
</dbReference>
<dbReference type="InterPro" id="IPR058240">
    <property type="entry name" value="rSAM_sf"/>
</dbReference>
<keyword evidence="3" id="KW-0004">4Fe-4S</keyword>
<keyword evidence="10" id="KW-0501">Molybdenum cofactor biosynthesis</keyword>
<dbReference type="GO" id="GO:0005525">
    <property type="term" value="F:GTP binding"/>
    <property type="evidence" value="ECO:0007669"/>
    <property type="project" value="UniProtKB-KW"/>
</dbReference>
<dbReference type="CDD" id="cd21117">
    <property type="entry name" value="Twitch_MoaA"/>
    <property type="match status" value="1"/>
</dbReference>
<evidence type="ECO:0000256" key="11">
    <source>
        <dbReference type="ARBA" id="ARBA00023239"/>
    </source>
</evidence>
<keyword evidence="8" id="KW-0411">Iron-sulfur</keyword>
<keyword evidence="7" id="KW-0408">Iron</keyword>
<keyword evidence="6" id="KW-0547">Nucleotide-binding</keyword>
<organism evidence="14">
    <name type="scientific">mine drainage metagenome</name>
    <dbReference type="NCBI Taxonomy" id="410659"/>
    <lineage>
        <taxon>unclassified sequences</taxon>
        <taxon>metagenomes</taxon>
        <taxon>ecological metagenomes</taxon>
    </lineage>
</organism>
<dbReference type="PROSITE" id="PS01305">
    <property type="entry name" value="MOAA_NIFB_PQQE"/>
    <property type="match status" value="1"/>
</dbReference>
<dbReference type="AlphaFoldDB" id="A0A1J5SLN2"/>
<dbReference type="Pfam" id="PF04055">
    <property type="entry name" value="Radical_SAM"/>
    <property type="match status" value="1"/>
</dbReference>
<evidence type="ECO:0000256" key="4">
    <source>
        <dbReference type="ARBA" id="ARBA00022691"/>
    </source>
</evidence>
<dbReference type="PANTHER" id="PTHR22960">
    <property type="entry name" value="MOLYBDOPTERIN COFACTOR SYNTHESIS PROTEIN A"/>
    <property type="match status" value="1"/>
</dbReference>
<evidence type="ECO:0000256" key="8">
    <source>
        <dbReference type="ARBA" id="ARBA00023014"/>
    </source>
</evidence>
<dbReference type="GO" id="GO:0061799">
    <property type="term" value="F:cyclic pyranopterin monophosphate synthase activity"/>
    <property type="evidence" value="ECO:0007669"/>
    <property type="project" value="TreeGrafter"/>
</dbReference>
<dbReference type="GO" id="GO:0046872">
    <property type="term" value="F:metal ion binding"/>
    <property type="evidence" value="ECO:0007669"/>
    <property type="project" value="UniProtKB-KW"/>
</dbReference>
<comment type="cofactor">
    <cofactor evidence="1">
        <name>[4Fe-4S] cluster</name>
        <dbReference type="ChEBI" id="CHEBI:49883"/>
    </cofactor>
</comment>
<comment type="catalytic activity">
    <reaction evidence="12">
        <text>GTP + AH2 + S-adenosyl-L-methionine = (8S)-3',8-cyclo-7,8-dihydroguanosine 5'-triphosphate + 5'-deoxyadenosine + L-methionine + A + H(+)</text>
        <dbReference type="Rhea" id="RHEA:49576"/>
        <dbReference type="ChEBI" id="CHEBI:13193"/>
        <dbReference type="ChEBI" id="CHEBI:15378"/>
        <dbReference type="ChEBI" id="CHEBI:17319"/>
        <dbReference type="ChEBI" id="CHEBI:17499"/>
        <dbReference type="ChEBI" id="CHEBI:37565"/>
        <dbReference type="ChEBI" id="CHEBI:57844"/>
        <dbReference type="ChEBI" id="CHEBI:59789"/>
        <dbReference type="ChEBI" id="CHEBI:131766"/>
        <dbReference type="EC" id="4.1.99.22"/>
    </reaction>
</comment>
<dbReference type="UniPathway" id="UPA00344"/>
<keyword evidence="4" id="KW-0949">S-adenosyl-L-methionine</keyword>
<dbReference type="InterPro" id="IPR013785">
    <property type="entry name" value="Aldolase_TIM"/>
</dbReference>
<keyword evidence="5" id="KW-0479">Metal-binding</keyword>
<dbReference type="InterPro" id="IPR050105">
    <property type="entry name" value="MoCo_biosynth_MoaA/MoaC"/>
</dbReference>
<evidence type="ECO:0000256" key="6">
    <source>
        <dbReference type="ARBA" id="ARBA00022741"/>
    </source>
</evidence>
<dbReference type="Pfam" id="PF06463">
    <property type="entry name" value="Mob_synth_C"/>
    <property type="match status" value="1"/>
</dbReference>
<dbReference type="PROSITE" id="PS51918">
    <property type="entry name" value="RADICAL_SAM"/>
    <property type="match status" value="1"/>
</dbReference>
<dbReference type="HAMAP" id="MF_01225_B">
    <property type="entry name" value="MoaA_B"/>
    <property type="match status" value="1"/>
</dbReference>
<dbReference type="SUPFAM" id="SSF102114">
    <property type="entry name" value="Radical SAM enzymes"/>
    <property type="match status" value="1"/>
</dbReference>
<evidence type="ECO:0000256" key="10">
    <source>
        <dbReference type="ARBA" id="ARBA00023150"/>
    </source>
</evidence>
<dbReference type="CDD" id="cd01335">
    <property type="entry name" value="Radical_SAM"/>
    <property type="match status" value="1"/>
</dbReference>
<dbReference type="SFLD" id="SFLDG01067">
    <property type="entry name" value="SPASM/twitch_domain_containing"/>
    <property type="match status" value="1"/>
</dbReference>
<protein>
    <recommendedName>
        <fullName evidence="2">GTP 3',8-cyclase</fullName>
        <ecNumber evidence="2">4.1.99.22</ecNumber>
    </recommendedName>
</protein>
<dbReference type="InterPro" id="IPR013483">
    <property type="entry name" value="MoaA"/>
</dbReference>
<proteinExistence type="inferred from homology"/>
<dbReference type="NCBIfam" id="NF001199">
    <property type="entry name" value="PRK00164.2-1"/>
    <property type="match status" value="1"/>
</dbReference>
<dbReference type="Gene3D" id="3.20.20.70">
    <property type="entry name" value="Aldolase class I"/>
    <property type="match status" value="1"/>
</dbReference>
<dbReference type="EMBL" id="MLJW01000054">
    <property type="protein sequence ID" value="OIR04936.1"/>
    <property type="molecule type" value="Genomic_DNA"/>
</dbReference>
<dbReference type="SFLD" id="SFLDG01383">
    <property type="entry name" value="cyclic_pyranopterin_phosphate"/>
    <property type="match status" value="1"/>
</dbReference>
<dbReference type="SFLD" id="SFLDS00029">
    <property type="entry name" value="Radical_SAM"/>
    <property type="match status" value="1"/>
</dbReference>